<dbReference type="InterPro" id="IPR019448">
    <property type="entry name" value="NT-C2"/>
</dbReference>
<dbReference type="Proteomes" id="UP000504604">
    <property type="component" value="Linkage group LG1"/>
</dbReference>
<dbReference type="AlphaFoldDB" id="A0A6I9UNU4"/>
<sequence>MSFEVEFTKGDDEDASCGLLLRDIEEISKALYLHKSPLKAFNASYDDCKHVVAKTGTSESKSNVVIRDSLHKDKKSSIWNWKPLKALTHSRNHRFNCCFFLHVHTIEGLPSNFDNLNLCVTWKRKADMLRTRPAGVYLGTAEFEETLMHRCTIYGRTGPHNSVKYEPKLFSLHASVIGAPTDIGNHLVDLSRLLPLTLEELEGGRRSSGKWTTSFKLTGNSKGAILNVSFGFSVLDSNSFEPGSFVKVPHIVQEGNMNHFADFDWRSRTSQLDNHNLDAVTRISAEGSYHHSQSLAVKFLEEIMPKQGSELSHSVSLLYRKLDEGKMGSEVEFDLSHEHLRFLKPKSEASPESASGNTGLELTDTEFDVIEQGVEVSLKDQMGVEKCGSQRFDSSVIETIDVAEIFKGEDATFDEHVGGNSKLDRNNRDEYGCPADDPEHRDNSMCIIEPALEELDSAFHDVLTSKPSELDSFLDIVKYYVPENYIKSKSIHKAERLTKSLSLDDVAESIENDFLNMLSIDLSQEDMVCGSGPDLPGIPLRGFEEDALAGENPTLNTDFMAEQEDFTSSSFTKVTFADDFDLSFAIQAVERKQGSVTQPLRSKRNAKILENLETEALMNEWGLNEKAFQYSPHASSGGFGSPVYLPAEEPLRLPSLEEGVGPIIRTKDGGFFRSMNPLHFRNANNGARLIVQVSAPVVLPSAMGFTVMEILQCWASGGVEKMCIQANELMPLEDVTGKTMQQVLSESESRTDARKRWALQRKSEFGLESFVEKKPAENRLDACSNCELMESDYVSFEDLIPMAITNIEGLLVEGLKIQSGMPGQEAPSSIRIQLPRNSASLGKVAEFPSNLGSEGASGLQNRDLDDIIKYSMSLEEWIRLDSGEFYVEDENEEIVSELFAAYCAKSVELGSGQHIREDKSGVFGNNFRMGLKVQLRDPLRNYEMVGSSMLALFQVDRVCSARQPEQLALSSEELCIGEKDGLNEHIFPEGTDSEQNRKKLYDPLFKVSEVHLAGLNSLHGNKLLWGTSRQQQSGYRWLHSSGMARSNKNLIFGTNAVPKSSSGLMKKSLPGHVLWSISIPIQGEAATWNEHVALNVHNQVLDG</sequence>
<protein>
    <submittedName>
        <fullName evidence="4">Protein PLASTID MOVEMENT IMPAIRED 1-RELATED 1 isoform X2</fullName>
    </submittedName>
</protein>
<keyword evidence="3" id="KW-1185">Reference proteome</keyword>
<accession>A0A6I9UNU4</accession>
<reference evidence="3" key="1">
    <citation type="submission" date="2024-10" db="UniProtKB">
        <authorList>
            <consortium name="RefSeq"/>
        </authorList>
    </citation>
    <scope>NUCLEOTIDE SEQUENCE [LARGE SCALE GENOMIC DNA]</scope>
    <source>
        <strain evidence="3">cv. Zhongzhi No. 13</strain>
    </source>
</reference>
<dbReference type="InterPro" id="IPR048972">
    <property type="entry name" value="PMI1_PMIR1-2_C"/>
</dbReference>
<dbReference type="OrthoDB" id="2019483at2759"/>
<dbReference type="Pfam" id="PF21745">
    <property type="entry name" value="PMI1_PMIR1-2_C"/>
    <property type="match status" value="1"/>
</dbReference>
<organism evidence="3 4">
    <name type="scientific">Sesamum indicum</name>
    <name type="common">Oriental sesame</name>
    <name type="synonym">Sesamum orientale</name>
    <dbReference type="NCBI Taxonomy" id="4182"/>
    <lineage>
        <taxon>Eukaryota</taxon>
        <taxon>Viridiplantae</taxon>
        <taxon>Streptophyta</taxon>
        <taxon>Embryophyta</taxon>
        <taxon>Tracheophyta</taxon>
        <taxon>Spermatophyta</taxon>
        <taxon>Magnoliopsida</taxon>
        <taxon>eudicotyledons</taxon>
        <taxon>Gunneridae</taxon>
        <taxon>Pentapetalae</taxon>
        <taxon>asterids</taxon>
        <taxon>lamiids</taxon>
        <taxon>Lamiales</taxon>
        <taxon>Pedaliaceae</taxon>
        <taxon>Sesamum</taxon>
    </lineage>
</organism>
<dbReference type="GeneID" id="105179099"/>
<evidence type="ECO:0000259" key="2">
    <source>
        <dbReference type="PROSITE" id="PS51840"/>
    </source>
</evidence>
<evidence type="ECO:0000256" key="1">
    <source>
        <dbReference type="SAM" id="MobiDB-lite"/>
    </source>
</evidence>
<proteinExistence type="predicted"/>
<dbReference type="PANTHER" id="PTHR33414">
    <property type="entry name" value="PROTEIN PLASTID MOVEMENT IMPAIRED 1-RELATED 1"/>
    <property type="match status" value="1"/>
</dbReference>
<dbReference type="RefSeq" id="XP_011101076.1">
    <property type="nucleotide sequence ID" value="XM_011102774.2"/>
</dbReference>
<feature type="domain" description="C2 NT-type" evidence="2">
    <location>
        <begin position="87"/>
        <end position="234"/>
    </location>
</feature>
<evidence type="ECO:0000313" key="3">
    <source>
        <dbReference type="Proteomes" id="UP000504604"/>
    </source>
</evidence>
<feature type="region of interest" description="Disordered" evidence="1">
    <location>
        <begin position="417"/>
        <end position="438"/>
    </location>
</feature>
<dbReference type="Pfam" id="PF10358">
    <property type="entry name" value="NT-C2"/>
    <property type="match status" value="1"/>
</dbReference>
<gene>
    <name evidence="4" type="primary">LOC105179099</name>
</gene>
<reference evidence="4" key="2">
    <citation type="submission" date="2025-08" db="UniProtKB">
        <authorList>
            <consortium name="RefSeq"/>
        </authorList>
    </citation>
    <scope>IDENTIFICATION</scope>
</reference>
<name>A0A6I9UNU4_SESIN</name>
<dbReference type="PANTHER" id="PTHR33414:SF10">
    <property type="entry name" value="PROTEIN PLASTID MOVEMENT IMPAIRED 1-RELATED 2"/>
    <property type="match status" value="1"/>
</dbReference>
<evidence type="ECO:0000313" key="4">
    <source>
        <dbReference type="RefSeq" id="XP_011101076.1"/>
    </source>
</evidence>
<dbReference type="InterPro" id="IPR039614">
    <property type="entry name" value="PMI1-like"/>
</dbReference>
<dbReference type="PROSITE" id="PS51840">
    <property type="entry name" value="C2_NT"/>
    <property type="match status" value="1"/>
</dbReference>